<proteinExistence type="predicted"/>
<sequence length="64" mass="6723">MGLLICPLNPVVESRLQPSSDTLLCSRAFLTSSTFLLTCSLQSQQLSSSSVALISPSTTTTTTS</sequence>
<comment type="caution">
    <text evidence="1">The sequence shown here is derived from an EMBL/GenBank/DDBJ whole genome shotgun (WGS) entry which is preliminary data.</text>
</comment>
<dbReference type="AlphaFoldDB" id="A0AAD5KGP1"/>
<organism evidence="1 2">
    <name type="scientific">Daphnia sinensis</name>
    <dbReference type="NCBI Taxonomy" id="1820382"/>
    <lineage>
        <taxon>Eukaryota</taxon>
        <taxon>Metazoa</taxon>
        <taxon>Ecdysozoa</taxon>
        <taxon>Arthropoda</taxon>
        <taxon>Crustacea</taxon>
        <taxon>Branchiopoda</taxon>
        <taxon>Diplostraca</taxon>
        <taxon>Cladocera</taxon>
        <taxon>Anomopoda</taxon>
        <taxon>Daphniidae</taxon>
        <taxon>Daphnia</taxon>
        <taxon>Daphnia similis group</taxon>
    </lineage>
</organism>
<evidence type="ECO:0000313" key="1">
    <source>
        <dbReference type="EMBL" id="KAI9551674.1"/>
    </source>
</evidence>
<dbReference type="EMBL" id="WJBH02000010">
    <property type="protein sequence ID" value="KAI9551674.1"/>
    <property type="molecule type" value="Genomic_DNA"/>
</dbReference>
<keyword evidence="2" id="KW-1185">Reference proteome</keyword>
<accession>A0AAD5KGP1</accession>
<name>A0AAD5KGP1_9CRUS</name>
<protein>
    <submittedName>
        <fullName evidence="1">Uncharacterized protein</fullName>
    </submittedName>
</protein>
<dbReference type="Proteomes" id="UP000820818">
    <property type="component" value="Linkage Group LG10"/>
</dbReference>
<evidence type="ECO:0000313" key="2">
    <source>
        <dbReference type="Proteomes" id="UP000820818"/>
    </source>
</evidence>
<reference evidence="1 2" key="1">
    <citation type="submission" date="2022-05" db="EMBL/GenBank/DDBJ databases">
        <title>A multi-omics perspective on studying reproductive biology in Daphnia sinensis.</title>
        <authorList>
            <person name="Jia J."/>
        </authorList>
    </citation>
    <scope>NUCLEOTIDE SEQUENCE [LARGE SCALE GENOMIC DNA]</scope>
    <source>
        <strain evidence="1 2">WSL</strain>
    </source>
</reference>
<gene>
    <name evidence="1" type="ORF">GHT06_022010</name>
</gene>